<dbReference type="AlphaFoldDB" id="A0A413VSM5"/>
<evidence type="ECO:0000256" key="1">
    <source>
        <dbReference type="SAM" id="SignalP"/>
    </source>
</evidence>
<feature type="signal peptide" evidence="1">
    <location>
        <begin position="1"/>
        <end position="19"/>
    </location>
</feature>
<proteinExistence type="predicted"/>
<dbReference type="RefSeq" id="WP_122201269.1">
    <property type="nucleotide sequence ID" value="NZ_CABJFV010000004.1"/>
</dbReference>
<organism evidence="3 4">
    <name type="scientific">Bacteroides nordii</name>
    <dbReference type="NCBI Taxonomy" id="291645"/>
    <lineage>
        <taxon>Bacteria</taxon>
        <taxon>Pseudomonadati</taxon>
        <taxon>Bacteroidota</taxon>
        <taxon>Bacteroidia</taxon>
        <taxon>Bacteroidales</taxon>
        <taxon>Bacteroidaceae</taxon>
        <taxon>Bacteroides</taxon>
    </lineage>
</organism>
<accession>A0A413VSM5</accession>
<dbReference type="InterPro" id="IPR026444">
    <property type="entry name" value="Secre_tail"/>
</dbReference>
<feature type="chain" id="PRO_5018966176" evidence="1">
    <location>
        <begin position="20"/>
        <end position="412"/>
    </location>
</feature>
<comment type="caution">
    <text evidence="3">The sequence shown here is derived from an EMBL/GenBank/DDBJ whole genome shotgun (WGS) entry which is preliminary data.</text>
</comment>
<dbReference type="EMBL" id="QSGO01000004">
    <property type="protein sequence ID" value="RHB36563.1"/>
    <property type="molecule type" value="Genomic_DNA"/>
</dbReference>
<feature type="domain" description="Secretion system C-terminal sorting" evidence="2">
    <location>
        <begin position="335"/>
        <end position="407"/>
    </location>
</feature>
<reference evidence="3 4" key="1">
    <citation type="submission" date="2018-08" db="EMBL/GenBank/DDBJ databases">
        <title>A genome reference for cultivated species of the human gut microbiota.</title>
        <authorList>
            <person name="Zou Y."/>
            <person name="Xue W."/>
            <person name="Luo G."/>
        </authorList>
    </citation>
    <scope>NUCLEOTIDE SEQUENCE [LARGE SCALE GENOMIC DNA]</scope>
    <source>
        <strain evidence="3 4">AM40-30BH</strain>
    </source>
</reference>
<gene>
    <name evidence="3" type="ORF">DW888_07470</name>
</gene>
<evidence type="ECO:0000313" key="4">
    <source>
        <dbReference type="Proteomes" id="UP000284379"/>
    </source>
</evidence>
<keyword evidence="1" id="KW-0732">Signal</keyword>
<name>A0A413VSM5_9BACE</name>
<evidence type="ECO:0000259" key="2">
    <source>
        <dbReference type="Pfam" id="PF18962"/>
    </source>
</evidence>
<dbReference type="Pfam" id="PF18962">
    <property type="entry name" value="Por_Secre_tail"/>
    <property type="match status" value="1"/>
</dbReference>
<protein>
    <submittedName>
        <fullName evidence="3">T9SS C-terminal target domain-containing protein</fullName>
    </submittedName>
</protein>
<dbReference type="Proteomes" id="UP000284379">
    <property type="component" value="Unassembled WGS sequence"/>
</dbReference>
<evidence type="ECO:0000313" key="3">
    <source>
        <dbReference type="EMBL" id="RHB36563.1"/>
    </source>
</evidence>
<dbReference type="NCBIfam" id="TIGR04183">
    <property type="entry name" value="Por_Secre_tail"/>
    <property type="match status" value="1"/>
</dbReference>
<sequence length="412" mass="43917">MKKILCFTCLLFVCSFASAQLTVNPNGNVAVKSGVTPLSTISVNGNGNTESDVFVESTKRGIMVHRTGVAPNGGWGIGITGDATPEANSFNIGTRGYTVASSPLGGGRAYGVFGRAGNCTSGYNFGVLGALDGSVNGAGIYGTSNAYDWGESVPGRYAGFFRGNVYVTGSIYGQLLTPTVTSQQTLSPLSRVSAADVSVTDKLSLLNSVRYNLEQPTAQNVSKVRNAGDSLAISSLELSVEEAQAYSKAHYGFVAQELKEVYPDLVYENAQGELSINYIEMIPLLVQSIQELAMEVNNLKSDKGLTRAAVSKGGDDDSSSEYRDIIAPELFQNMPNPFTDNTVIKYIIPQDAQKANLLIYNMSGKQIEQFTLSQKGEGSVTLAGSQLEAGMYLYSLIVDGNVIDVKRMILTK</sequence>